<sequence length="121" mass="14031">MRSFLLLMWVFLTIYWWSFYYLKVYFAFLRYILFVLILHAWSRERIFRECETGVLLGTESYTGSTSKLKGGLDIGSLELYGVNVMKSIHGRDGGLGWSTDSGLQRSVWHKIVETTTNKSVS</sequence>
<evidence type="ECO:0000313" key="1">
    <source>
        <dbReference type="EMBL" id="KAJ0197148.1"/>
    </source>
</evidence>
<dbReference type="AlphaFoldDB" id="A0A9R1V2H2"/>
<reference evidence="1 2" key="1">
    <citation type="journal article" date="2017" name="Nat. Commun.">
        <title>Genome assembly with in vitro proximity ligation data and whole-genome triplication in lettuce.</title>
        <authorList>
            <person name="Reyes-Chin-Wo S."/>
            <person name="Wang Z."/>
            <person name="Yang X."/>
            <person name="Kozik A."/>
            <person name="Arikit S."/>
            <person name="Song C."/>
            <person name="Xia L."/>
            <person name="Froenicke L."/>
            <person name="Lavelle D.O."/>
            <person name="Truco M.J."/>
            <person name="Xia R."/>
            <person name="Zhu S."/>
            <person name="Xu C."/>
            <person name="Xu H."/>
            <person name="Xu X."/>
            <person name="Cox K."/>
            <person name="Korf I."/>
            <person name="Meyers B.C."/>
            <person name="Michelmore R.W."/>
        </authorList>
    </citation>
    <scope>NUCLEOTIDE SEQUENCE [LARGE SCALE GENOMIC DNA]</scope>
    <source>
        <strain evidence="2">cv. Salinas</strain>
        <tissue evidence="1">Seedlings</tissue>
    </source>
</reference>
<evidence type="ECO:0000313" key="2">
    <source>
        <dbReference type="Proteomes" id="UP000235145"/>
    </source>
</evidence>
<dbReference type="Proteomes" id="UP000235145">
    <property type="component" value="Unassembled WGS sequence"/>
</dbReference>
<gene>
    <name evidence="1" type="ORF">LSAT_V11C700373030</name>
</gene>
<organism evidence="1 2">
    <name type="scientific">Lactuca sativa</name>
    <name type="common">Garden lettuce</name>
    <dbReference type="NCBI Taxonomy" id="4236"/>
    <lineage>
        <taxon>Eukaryota</taxon>
        <taxon>Viridiplantae</taxon>
        <taxon>Streptophyta</taxon>
        <taxon>Embryophyta</taxon>
        <taxon>Tracheophyta</taxon>
        <taxon>Spermatophyta</taxon>
        <taxon>Magnoliopsida</taxon>
        <taxon>eudicotyledons</taxon>
        <taxon>Gunneridae</taxon>
        <taxon>Pentapetalae</taxon>
        <taxon>asterids</taxon>
        <taxon>campanulids</taxon>
        <taxon>Asterales</taxon>
        <taxon>Asteraceae</taxon>
        <taxon>Cichorioideae</taxon>
        <taxon>Cichorieae</taxon>
        <taxon>Lactucinae</taxon>
        <taxon>Lactuca</taxon>
    </lineage>
</organism>
<accession>A0A9R1V2H2</accession>
<protein>
    <submittedName>
        <fullName evidence="1">Uncharacterized protein</fullName>
    </submittedName>
</protein>
<comment type="caution">
    <text evidence="1">The sequence shown here is derived from an EMBL/GenBank/DDBJ whole genome shotgun (WGS) entry which is preliminary data.</text>
</comment>
<keyword evidence="2" id="KW-1185">Reference proteome</keyword>
<dbReference type="EMBL" id="NBSK02000007">
    <property type="protein sequence ID" value="KAJ0197148.1"/>
    <property type="molecule type" value="Genomic_DNA"/>
</dbReference>
<name>A0A9R1V2H2_LACSA</name>
<proteinExistence type="predicted"/>